<dbReference type="PANTHER" id="PTHR14166">
    <property type="entry name" value="SLIT-ROBO RHO GTPASE ACTIVATING PROTEIN"/>
    <property type="match status" value="1"/>
</dbReference>
<evidence type="ECO:0000256" key="1">
    <source>
        <dbReference type="ARBA" id="ARBA00023054"/>
    </source>
</evidence>
<sequence length="109" mass="12202">MMPIPDIQEQVSCQAHVNEIIKTIIIHQEIIFPDSKELDGPVYEKCMAGDDYCDSPYSEHGTLEEVDLDAGAEVHTSDDGMLFFALTHDILPLYAIHNAFSLSKISLHK</sequence>
<evidence type="ECO:0000313" key="2">
    <source>
        <dbReference type="EMBL" id="LAB23160.1"/>
    </source>
</evidence>
<keyword evidence="1" id="KW-0175">Coiled coil</keyword>
<reference evidence="2" key="2">
    <citation type="submission" date="2017-11" db="EMBL/GenBank/DDBJ databases">
        <title>Coralsnake Venomics: Analyses of Venom Gland Transcriptomes and Proteomes of Six Brazilian Taxa.</title>
        <authorList>
            <person name="Aird S.D."/>
            <person name="Jorge da Silva N."/>
            <person name="Qiu L."/>
            <person name="Villar-Briones A."/>
            <person name="Aparecida-Saddi V."/>
            <person name="Campos-Telles M.P."/>
            <person name="Grau M."/>
            <person name="Mikheyev A.S."/>
        </authorList>
    </citation>
    <scope>NUCLEOTIDE SEQUENCE</scope>
    <source>
        <tissue evidence="2">Venom_gland</tissue>
    </source>
</reference>
<accession>A0A2D4LQ95</accession>
<proteinExistence type="predicted"/>
<reference evidence="2" key="1">
    <citation type="submission" date="2017-07" db="EMBL/GenBank/DDBJ databases">
        <authorList>
            <person name="Mikheyev A."/>
            <person name="Grau M."/>
        </authorList>
    </citation>
    <scope>NUCLEOTIDE SEQUENCE</scope>
    <source>
        <tissue evidence="2">Venom_gland</tissue>
    </source>
</reference>
<protein>
    <submittedName>
        <fullName evidence="2">Uncharacterized protein</fullName>
    </submittedName>
</protein>
<organism evidence="2">
    <name type="scientific">Micrurus spixii</name>
    <name type="common">Amazon coral snake</name>
    <dbReference type="NCBI Taxonomy" id="129469"/>
    <lineage>
        <taxon>Eukaryota</taxon>
        <taxon>Metazoa</taxon>
        <taxon>Chordata</taxon>
        <taxon>Craniata</taxon>
        <taxon>Vertebrata</taxon>
        <taxon>Euteleostomi</taxon>
        <taxon>Lepidosauria</taxon>
        <taxon>Squamata</taxon>
        <taxon>Bifurcata</taxon>
        <taxon>Unidentata</taxon>
        <taxon>Episquamata</taxon>
        <taxon>Toxicofera</taxon>
        <taxon>Serpentes</taxon>
        <taxon>Colubroidea</taxon>
        <taxon>Elapidae</taxon>
        <taxon>Elapinae</taxon>
        <taxon>Micrurus</taxon>
    </lineage>
</organism>
<dbReference type="AlphaFoldDB" id="A0A2D4LQ95"/>
<dbReference type="InterPro" id="IPR051627">
    <property type="entry name" value="SLIT-ROBO_RhoGAP"/>
</dbReference>
<name>A0A2D4LQ95_9SAUR</name>
<dbReference type="EMBL" id="IACM01034967">
    <property type="protein sequence ID" value="LAB23160.1"/>
    <property type="molecule type" value="Transcribed_RNA"/>
</dbReference>